<dbReference type="Proteomes" id="UP000824681">
    <property type="component" value="Chromosome"/>
</dbReference>
<evidence type="ECO:0000256" key="1">
    <source>
        <dbReference type="SAM" id="MobiDB-lite"/>
    </source>
</evidence>
<evidence type="ECO:0000313" key="4">
    <source>
        <dbReference type="Proteomes" id="UP000824681"/>
    </source>
</evidence>
<keyword evidence="2" id="KW-0472">Membrane</keyword>
<reference evidence="3 4" key="1">
    <citation type="journal article" date="2021" name="ACS Chem. Biol.">
        <title>Genomic-Led Discovery of a Novel Glycopeptide Antibiotic by Nonomuraea coxensis DSM 45129.</title>
        <authorList>
            <person name="Yushchuk O."/>
            <person name="Vior N.M."/>
            <person name="Andreo-Vidal A."/>
            <person name="Berini F."/>
            <person name="Ruckert C."/>
            <person name="Busche T."/>
            <person name="Binda E."/>
            <person name="Kalinowski J."/>
            <person name="Truman A.W."/>
            <person name="Marinelli F."/>
        </authorList>
    </citation>
    <scope>NUCLEOTIDE SEQUENCE [LARGE SCALE GENOMIC DNA]</scope>
    <source>
        <strain evidence="3 4">DSM 45129</strain>
    </source>
</reference>
<protein>
    <submittedName>
        <fullName evidence="3">Uncharacterized protein</fullName>
    </submittedName>
</protein>
<organism evidence="3 4">
    <name type="scientific">Nonomuraea coxensis DSM 45129</name>
    <dbReference type="NCBI Taxonomy" id="1122611"/>
    <lineage>
        <taxon>Bacteria</taxon>
        <taxon>Bacillati</taxon>
        <taxon>Actinomycetota</taxon>
        <taxon>Actinomycetes</taxon>
        <taxon>Streptosporangiales</taxon>
        <taxon>Streptosporangiaceae</taxon>
        <taxon>Nonomuraea</taxon>
    </lineage>
</organism>
<keyword evidence="4" id="KW-1185">Reference proteome</keyword>
<dbReference type="RefSeq" id="WP_084685787.1">
    <property type="nucleotide sequence ID" value="NZ_CP068985.1"/>
</dbReference>
<keyword evidence="2" id="KW-0812">Transmembrane</keyword>
<sequence>MSQEVIHQNTEPVEPTAEDPRERRGGRRRRALVAGLTAVAVAAAGLTAFQYARAHAPRPADGGTPPWPVPADPLPGIRAAGLAPGPMGHAEHYHAHLDVFVDGEEVEVPADIGIAGDEMSPVHTHDDRGVIHIESHTKGDVFTLGQIFTQWGVALSASRIGALGAGGGRTLTAEVDGRPVTGDPAAIVLRPHQQIALVYGTPDPSFRPPAAFAFEADE</sequence>
<dbReference type="EMBL" id="CP068985">
    <property type="protein sequence ID" value="QYC45094.1"/>
    <property type="molecule type" value="Genomic_DNA"/>
</dbReference>
<feature type="transmembrane region" description="Helical" evidence="2">
    <location>
        <begin position="31"/>
        <end position="52"/>
    </location>
</feature>
<name>A0ABX8UBF4_9ACTN</name>
<feature type="compositionally biased region" description="Polar residues" evidence="1">
    <location>
        <begin position="1"/>
        <end position="11"/>
    </location>
</feature>
<gene>
    <name evidence="3" type="ORF">Nocox_37710</name>
</gene>
<keyword evidence="2" id="KW-1133">Transmembrane helix</keyword>
<proteinExistence type="predicted"/>
<evidence type="ECO:0000256" key="2">
    <source>
        <dbReference type="SAM" id="Phobius"/>
    </source>
</evidence>
<feature type="region of interest" description="Disordered" evidence="1">
    <location>
        <begin position="1"/>
        <end position="27"/>
    </location>
</feature>
<evidence type="ECO:0000313" key="3">
    <source>
        <dbReference type="EMBL" id="QYC45094.1"/>
    </source>
</evidence>
<accession>A0ABX8UBF4</accession>